<sequence>MTLMAAIVYARRRFRRLRISNRPRGSYRGGDTLLAIYDKSPRRLQVEYALGAHQDSCVDRQAHLAEIGREDAFDVFQTCNSSALSPTDIIEAQKSLYPQPTGLKETRDDRHGTRHFLMRLAIMLVKVLNGVDDEIWVSPNPEIAMEVKDPLDVEAGIL</sequence>
<reference evidence="1" key="1">
    <citation type="submission" date="2022-10" db="EMBL/GenBank/DDBJ databases">
        <title>Genome Sequence of Xylaria curta.</title>
        <authorList>
            <person name="Buettner E."/>
        </authorList>
    </citation>
    <scope>NUCLEOTIDE SEQUENCE</scope>
    <source>
        <strain evidence="1">Babe10</strain>
    </source>
</reference>
<organism evidence="1 2">
    <name type="scientific">Xylaria curta</name>
    <dbReference type="NCBI Taxonomy" id="42375"/>
    <lineage>
        <taxon>Eukaryota</taxon>
        <taxon>Fungi</taxon>
        <taxon>Dikarya</taxon>
        <taxon>Ascomycota</taxon>
        <taxon>Pezizomycotina</taxon>
        <taxon>Sordariomycetes</taxon>
        <taxon>Xylariomycetidae</taxon>
        <taxon>Xylariales</taxon>
        <taxon>Xylariaceae</taxon>
        <taxon>Xylaria</taxon>
    </lineage>
</organism>
<comment type="caution">
    <text evidence="1">The sequence shown here is derived from an EMBL/GenBank/DDBJ whole genome shotgun (WGS) entry which is preliminary data.</text>
</comment>
<accession>A0ACC1NC95</accession>
<dbReference type="EMBL" id="JAPDGR010002239">
    <property type="protein sequence ID" value="KAJ2976902.1"/>
    <property type="molecule type" value="Genomic_DNA"/>
</dbReference>
<protein>
    <submittedName>
        <fullName evidence="1">Uncharacterized protein</fullName>
    </submittedName>
</protein>
<evidence type="ECO:0000313" key="2">
    <source>
        <dbReference type="Proteomes" id="UP001143856"/>
    </source>
</evidence>
<gene>
    <name evidence="1" type="ORF">NUW58_g7972</name>
</gene>
<proteinExistence type="predicted"/>
<keyword evidence="2" id="KW-1185">Reference proteome</keyword>
<name>A0ACC1NC95_9PEZI</name>
<evidence type="ECO:0000313" key="1">
    <source>
        <dbReference type="EMBL" id="KAJ2976902.1"/>
    </source>
</evidence>
<dbReference type="Proteomes" id="UP001143856">
    <property type="component" value="Unassembled WGS sequence"/>
</dbReference>